<keyword evidence="1" id="KW-0812">Transmembrane</keyword>
<dbReference type="InterPro" id="IPR021299">
    <property type="entry name" value="DUF2871"/>
</dbReference>
<feature type="transmembrane region" description="Helical" evidence="1">
    <location>
        <begin position="74"/>
        <end position="94"/>
    </location>
</feature>
<dbReference type="Pfam" id="PF11070">
    <property type="entry name" value="DUF2871"/>
    <property type="match status" value="1"/>
</dbReference>
<accession>A0ABN1IT19</accession>
<feature type="transmembrane region" description="Helical" evidence="1">
    <location>
        <begin position="7"/>
        <end position="23"/>
    </location>
</feature>
<organism evidence="2 3">
    <name type="scientific">Clostridium malenominatum</name>
    <dbReference type="NCBI Taxonomy" id="1539"/>
    <lineage>
        <taxon>Bacteria</taxon>
        <taxon>Bacillati</taxon>
        <taxon>Bacillota</taxon>
        <taxon>Clostridia</taxon>
        <taxon>Eubacteriales</taxon>
        <taxon>Clostridiaceae</taxon>
        <taxon>Clostridium</taxon>
    </lineage>
</organism>
<keyword evidence="1" id="KW-0472">Membrane</keyword>
<evidence type="ECO:0000313" key="2">
    <source>
        <dbReference type="EMBL" id="GAA0720759.1"/>
    </source>
</evidence>
<feature type="transmembrane region" description="Helical" evidence="1">
    <location>
        <begin position="43"/>
        <end position="62"/>
    </location>
</feature>
<proteinExistence type="predicted"/>
<keyword evidence="1" id="KW-1133">Transmembrane helix</keyword>
<dbReference type="Proteomes" id="UP001500339">
    <property type="component" value="Unassembled WGS sequence"/>
</dbReference>
<comment type="caution">
    <text evidence="2">The sequence shown here is derived from an EMBL/GenBank/DDBJ whole genome shotgun (WGS) entry which is preliminary data.</text>
</comment>
<protein>
    <submittedName>
        <fullName evidence="2">DUF2871 family protein</fullName>
    </submittedName>
</protein>
<name>A0ABN1IT19_9CLOT</name>
<sequence>MKKLYQTSFFYLILGLIGGVFYREFTKFNNFNGVTTLKALHPHFLILGFLFFLILTLASFNLNLSQIKGFNKWYITYNLGLLFTGITFLWRGILQVQGLNFKGLNHIAGLGHAVLGASLIWFMIILRKALEKNM</sequence>
<reference evidence="2 3" key="1">
    <citation type="journal article" date="2019" name="Int. J. Syst. Evol. Microbiol.">
        <title>The Global Catalogue of Microorganisms (GCM) 10K type strain sequencing project: providing services to taxonomists for standard genome sequencing and annotation.</title>
        <authorList>
            <consortium name="The Broad Institute Genomics Platform"/>
            <consortium name="The Broad Institute Genome Sequencing Center for Infectious Disease"/>
            <person name="Wu L."/>
            <person name="Ma J."/>
        </authorList>
    </citation>
    <scope>NUCLEOTIDE SEQUENCE [LARGE SCALE GENOMIC DNA]</scope>
    <source>
        <strain evidence="2 3">JCM 1405</strain>
    </source>
</reference>
<keyword evidence="3" id="KW-1185">Reference proteome</keyword>
<feature type="transmembrane region" description="Helical" evidence="1">
    <location>
        <begin position="106"/>
        <end position="126"/>
    </location>
</feature>
<gene>
    <name evidence="2" type="ORF">GCM10008905_10290</name>
</gene>
<evidence type="ECO:0000313" key="3">
    <source>
        <dbReference type="Proteomes" id="UP001500339"/>
    </source>
</evidence>
<dbReference type="EMBL" id="BAAACF010000001">
    <property type="protein sequence ID" value="GAA0720759.1"/>
    <property type="molecule type" value="Genomic_DNA"/>
</dbReference>
<dbReference type="RefSeq" id="WP_343767387.1">
    <property type="nucleotide sequence ID" value="NZ_BAAACF010000001.1"/>
</dbReference>
<evidence type="ECO:0000256" key="1">
    <source>
        <dbReference type="SAM" id="Phobius"/>
    </source>
</evidence>